<dbReference type="Pfam" id="PF23572">
    <property type="entry name" value="GH3_C"/>
    <property type="match status" value="1"/>
</dbReference>
<gene>
    <name evidence="5" type="ORF">EJB05_36236</name>
</gene>
<sequence length="608" mass="66807">MPEAPDHAKPAPPEAHREALEYIERVTASAGQVQRRVLAEILAQNAPAEYLRRIGVSGAAPGAVDAFRRAAPLVTYEDILPDVLRIANGDTSPILSGKPIREFLTSSGTSGGERKLMPTIADEMNRRSLLYSLLMPVMSQAVPGLDKGKAMYLYFVKAESRTPGGLPARPVLTSFYRSRHFLERPHDPYTVYTSPDEAVLCVDAYQSMYAQLLCGLVHRADVLRVGAVFASGFLRAIRFLEKHWPRLCRDIRSGTLDAEITDRAVRGAVLERVLVRPDPALADAVEAECARASWQGIIRRVWPNTKYIDVIVTGAMAQYIPTLEFYGGGLPLTCTMYASSECYFGLNLNPMCKPSEVAYTLIPTMCYFEFLPVVHSESDAAAAAEPDHRDLVDLVDVKLGHEYELVVTTYSGLYRYRVGDVLRVAGFKNQAPMFNFVRRKNVALSIDSDKTDEAELHAAVSGAVQHLAPFGASLVEYTSYADATIIPGHYVLFWELRAGGTDVPASVFEDCCLAVEEALNSVYRQGRAADRSIGPLEIRVVSDGTFDKLMDYALARGASINQYKAPRCVRPGPVVDLLNGRVQAKYFSPKCPKWSPGSKQWSGNGGVA</sequence>
<evidence type="ECO:0000256" key="1">
    <source>
        <dbReference type="ARBA" id="ARBA00008068"/>
    </source>
</evidence>
<dbReference type="OrthoDB" id="10004661at2759"/>
<dbReference type="PANTHER" id="PTHR31901">
    <property type="entry name" value="GH3 DOMAIN-CONTAINING PROTEIN"/>
    <property type="match status" value="1"/>
</dbReference>
<feature type="domain" description="GH3 C-terminal" evidence="4">
    <location>
        <begin position="455"/>
        <end position="570"/>
    </location>
</feature>
<feature type="domain" description="GH3 middle" evidence="3">
    <location>
        <begin position="359"/>
        <end position="439"/>
    </location>
</feature>
<dbReference type="InterPro" id="IPR055377">
    <property type="entry name" value="GH3_M"/>
</dbReference>
<dbReference type="GO" id="GO:0005737">
    <property type="term" value="C:cytoplasm"/>
    <property type="evidence" value="ECO:0007669"/>
    <property type="project" value="TreeGrafter"/>
</dbReference>
<dbReference type="InterPro" id="IPR055378">
    <property type="entry name" value="GH3_C"/>
</dbReference>
<evidence type="ECO:0000313" key="6">
    <source>
        <dbReference type="Proteomes" id="UP000324897"/>
    </source>
</evidence>
<dbReference type="Pfam" id="PF23571">
    <property type="entry name" value="GH3_M"/>
    <property type="match status" value="1"/>
</dbReference>
<dbReference type="GO" id="GO:0016881">
    <property type="term" value="F:acid-amino acid ligase activity"/>
    <property type="evidence" value="ECO:0007669"/>
    <property type="project" value="TreeGrafter"/>
</dbReference>
<dbReference type="EMBL" id="RWGY01000029">
    <property type="protein sequence ID" value="TVU20049.1"/>
    <property type="molecule type" value="Genomic_DNA"/>
</dbReference>
<evidence type="ECO:0000256" key="2">
    <source>
        <dbReference type="ARBA" id="ARBA00022598"/>
    </source>
</evidence>
<keyword evidence="2" id="KW-0436">Ligase</keyword>
<name>A0A5J9U8J7_9POAL</name>
<dbReference type="InterPro" id="IPR004993">
    <property type="entry name" value="GH3"/>
</dbReference>
<dbReference type="Pfam" id="PF03321">
    <property type="entry name" value="GH3"/>
    <property type="match status" value="1"/>
</dbReference>
<protein>
    <submittedName>
        <fullName evidence="5">Uncharacterized protein</fullName>
    </submittedName>
</protein>
<comment type="caution">
    <text evidence="5">The sequence shown here is derived from an EMBL/GenBank/DDBJ whole genome shotgun (WGS) entry which is preliminary data.</text>
</comment>
<keyword evidence="6" id="KW-1185">Reference proteome</keyword>
<dbReference type="PANTHER" id="PTHR31901:SF35">
    <property type="entry name" value="INDOLE-3-ACETIC ACID-AMIDO SYNTHETASE GH3.4-RELATED"/>
    <property type="match status" value="1"/>
</dbReference>
<organism evidence="5 6">
    <name type="scientific">Eragrostis curvula</name>
    <name type="common">weeping love grass</name>
    <dbReference type="NCBI Taxonomy" id="38414"/>
    <lineage>
        <taxon>Eukaryota</taxon>
        <taxon>Viridiplantae</taxon>
        <taxon>Streptophyta</taxon>
        <taxon>Embryophyta</taxon>
        <taxon>Tracheophyta</taxon>
        <taxon>Spermatophyta</taxon>
        <taxon>Magnoliopsida</taxon>
        <taxon>Liliopsida</taxon>
        <taxon>Poales</taxon>
        <taxon>Poaceae</taxon>
        <taxon>PACMAD clade</taxon>
        <taxon>Chloridoideae</taxon>
        <taxon>Eragrostideae</taxon>
        <taxon>Eragrostidinae</taxon>
        <taxon>Eragrostis</taxon>
    </lineage>
</organism>
<proteinExistence type="inferred from homology"/>
<accession>A0A5J9U8J7</accession>
<dbReference type="AlphaFoldDB" id="A0A5J9U8J7"/>
<evidence type="ECO:0000259" key="3">
    <source>
        <dbReference type="Pfam" id="PF23571"/>
    </source>
</evidence>
<evidence type="ECO:0000259" key="4">
    <source>
        <dbReference type="Pfam" id="PF23572"/>
    </source>
</evidence>
<evidence type="ECO:0000313" key="5">
    <source>
        <dbReference type="EMBL" id="TVU20049.1"/>
    </source>
</evidence>
<dbReference type="Proteomes" id="UP000324897">
    <property type="component" value="Chromosome 7"/>
</dbReference>
<reference evidence="5 6" key="1">
    <citation type="journal article" date="2019" name="Sci. Rep.">
        <title>A high-quality genome of Eragrostis curvula grass provides insights into Poaceae evolution and supports new strategies to enhance forage quality.</title>
        <authorList>
            <person name="Carballo J."/>
            <person name="Santos B.A.C.M."/>
            <person name="Zappacosta D."/>
            <person name="Garbus I."/>
            <person name="Selva J.P."/>
            <person name="Gallo C.A."/>
            <person name="Diaz A."/>
            <person name="Albertini E."/>
            <person name="Caccamo M."/>
            <person name="Echenique V."/>
        </authorList>
    </citation>
    <scope>NUCLEOTIDE SEQUENCE [LARGE SCALE GENOMIC DNA]</scope>
    <source>
        <strain evidence="6">cv. Victoria</strain>
        <tissue evidence="5">Leaf</tissue>
    </source>
</reference>
<dbReference type="Gramene" id="TVU20049">
    <property type="protein sequence ID" value="TVU20049"/>
    <property type="gene ID" value="EJB05_36236"/>
</dbReference>
<comment type="similarity">
    <text evidence="1">Belongs to the IAA-amido conjugating enzyme family.</text>
</comment>